<sequence length="90" mass="10430">MSVPRTKHYGKRYDQSSPGNCAKQYASRNAGWRHERTPPEPGAFKKTLIKEPVGNAQLFRLARRDLFLKQEWTLPSSTVSKKVTQRRQTE</sequence>
<feature type="compositionally biased region" description="Basic residues" evidence="1">
    <location>
        <begin position="1"/>
        <end position="10"/>
    </location>
</feature>
<protein>
    <submittedName>
        <fullName evidence="2">Uncharacterized protein</fullName>
    </submittedName>
</protein>
<accession>A0A212L1X7</accession>
<evidence type="ECO:0000256" key="1">
    <source>
        <dbReference type="SAM" id="MobiDB-lite"/>
    </source>
</evidence>
<proteinExistence type="predicted"/>
<dbReference type="EMBL" id="FMJC01000002">
    <property type="protein sequence ID" value="SCM71555.1"/>
    <property type="molecule type" value="Genomic_DNA"/>
</dbReference>
<evidence type="ECO:0000313" key="2">
    <source>
        <dbReference type="EMBL" id="SCM71555.1"/>
    </source>
</evidence>
<gene>
    <name evidence="2" type="ORF">KL86DES1_20046</name>
</gene>
<feature type="region of interest" description="Disordered" evidence="1">
    <location>
        <begin position="1"/>
        <end position="45"/>
    </location>
</feature>
<organism evidence="2">
    <name type="scientific">uncultured Desulfovibrio sp</name>
    <dbReference type="NCBI Taxonomy" id="167968"/>
    <lineage>
        <taxon>Bacteria</taxon>
        <taxon>Pseudomonadati</taxon>
        <taxon>Thermodesulfobacteriota</taxon>
        <taxon>Desulfovibrionia</taxon>
        <taxon>Desulfovibrionales</taxon>
        <taxon>Desulfovibrionaceae</taxon>
        <taxon>Desulfovibrio</taxon>
        <taxon>environmental samples</taxon>
    </lineage>
</organism>
<reference evidence="2" key="1">
    <citation type="submission" date="2016-08" db="EMBL/GenBank/DDBJ databases">
        <authorList>
            <person name="Seilhamer J.J."/>
        </authorList>
    </citation>
    <scope>NUCLEOTIDE SEQUENCE</scope>
    <source>
        <strain evidence="2">86-1</strain>
    </source>
</reference>
<dbReference type="AlphaFoldDB" id="A0A212L1X7"/>
<name>A0A212L1X7_9BACT</name>